<keyword evidence="3" id="KW-0804">Transcription</keyword>
<feature type="DNA-binding region" description="H-T-H motif" evidence="4">
    <location>
        <begin position="34"/>
        <end position="53"/>
    </location>
</feature>
<dbReference type="RefSeq" id="WP_109945882.1">
    <property type="nucleotide sequence ID" value="NZ_QGGF01000474.1"/>
</dbReference>
<dbReference type="SUPFAM" id="SSF46689">
    <property type="entry name" value="Homeodomain-like"/>
    <property type="match status" value="1"/>
</dbReference>
<sequence length="222" mass="23894">MVDEPTDPRAVRSREAMVSAASALLAEEGLEAVTHQAVAARAGVGRATVYRHWPQLLDLRLAVLSAGEHELPPVPAHLTAASGADPRAELAFHLRTIATRFHQSANAVIAAVTGGAEYDEAMRRLREKLVTPMIDSLRPALTVAVERGLLRTDTTAETFAMATIGPLFYQRFLLGNPLDDATVDAVLSTAWRAYAPTPPPRPRSSRGTEVAQTGSRGRSKEK</sequence>
<dbReference type="PANTHER" id="PTHR30055:SF148">
    <property type="entry name" value="TETR-FAMILY TRANSCRIPTIONAL REGULATOR"/>
    <property type="match status" value="1"/>
</dbReference>
<dbReference type="InterPro" id="IPR009057">
    <property type="entry name" value="Homeodomain-like_sf"/>
</dbReference>
<evidence type="ECO:0000313" key="7">
    <source>
        <dbReference type="EMBL" id="PWU46342.1"/>
    </source>
</evidence>
<evidence type="ECO:0000259" key="6">
    <source>
        <dbReference type="PROSITE" id="PS50977"/>
    </source>
</evidence>
<organism evidence="7 8">
    <name type="scientific">Micromonospora globispora</name>
    <dbReference type="NCBI Taxonomy" id="1450148"/>
    <lineage>
        <taxon>Bacteria</taxon>
        <taxon>Bacillati</taxon>
        <taxon>Actinomycetota</taxon>
        <taxon>Actinomycetes</taxon>
        <taxon>Micromonosporales</taxon>
        <taxon>Micromonosporaceae</taxon>
        <taxon>Micromonospora</taxon>
    </lineage>
</organism>
<feature type="domain" description="HTH tetR-type" evidence="6">
    <location>
        <begin position="11"/>
        <end position="71"/>
    </location>
</feature>
<keyword evidence="2 4" id="KW-0238">DNA-binding</keyword>
<dbReference type="PRINTS" id="PR00455">
    <property type="entry name" value="HTHTETR"/>
</dbReference>
<feature type="region of interest" description="Disordered" evidence="5">
    <location>
        <begin position="193"/>
        <end position="222"/>
    </location>
</feature>
<dbReference type="PROSITE" id="PS50977">
    <property type="entry name" value="HTH_TETR_2"/>
    <property type="match status" value="1"/>
</dbReference>
<comment type="caution">
    <text evidence="7">The sequence shown here is derived from an EMBL/GenBank/DDBJ whole genome shotgun (WGS) entry which is preliminary data.</text>
</comment>
<dbReference type="InterPro" id="IPR011075">
    <property type="entry name" value="TetR_C"/>
</dbReference>
<proteinExistence type="predicted"/>
<dbReference type="OrthoDB" id="9796019at2"/>
<dbReference type="InterPro" id="IPR050109">
    <property type="entry name" value="HTH-type_TetR-like_transc_reg"/>
</dbReference>
<dbReference type="Pfam" id="PF16859">
    <property type="entry name" value="TetR_C_11"/>
    <property type="match status" value="1"/>
</dbReference>
<evidence type="ECO:0000256" key="1">
    <source>
        <dbReference type="ARBA" id="ARBA00023015"/>
    </source>
</evidence>
<name>A0A317K3A5_9ACTN</name>
<dbReference type="GO" id="GO:0003700">
    <property type="term" value="F:DNA-binding transcription factor activity"/>
    <property type="evidence" value="ECO:0007669"/>
    <property type="project" value="TreeGrafter"/>
</dbReference>
<dbReference type="SUPFAM" id="SSF48498">
    <property type="entry name" value="Tetracyclin repressor-like, C-terminal domain"/>
    <property type="match status" value="1"/>
</dbReference>
<evidence type="ECO:0000313" key="8">
    <source>
        <dbReference type="Proteomes" id="UP000245683"/>
    </source>
</evidence>
<evidence type="ECO:0000256" key="3">
    <source>
        <dbReference type="ARBA" id="ARBA00023163"/>
    </source>
</evidence>
<gene>
    <name evidence="7" type="ORF">DLJ46_18460</name>
</gene>
<evidence type="ECO:0000256" key="4">
    <source>
        <dbReference type="PROSITE-ProRule" id="PRU00335"/>
    </source>
</evidence>
<keyword evidence="1" id="KW-0805">Transcription regulation</keyword>
<dbReference type="Gene3D" id="1.10.357.10">
    <property type="entry name" value="Tetracycline Repressor, domain 2"/>
    <property type="match status" value="1"/>
</dbReference>
<dbReference type="GO" id="GO:0000976">
    <property type="term" value="F:transcription cis-regulatory region binding"/>
    <property type="evidence" value="ECO:0007669"/>
    <property type="project" value="TreeGrafter"/>
</dbReference>
<accession>A0A317K3A5</accession>
<dbReference type="InterPro" id="IPR001647">
    <property type="entry name" value="HTH_TetR"/>
</dbReference>
<protein>
    <submittedName>
        <fullName evidence="7">TetR family transcriptional regulator</fullName>
    </submittedName>
</protein>
<evidence type="ECO:0000256" key="5">
    <source>
        <dbReference type="SAM" id="MobiDB-lite"/>
    </source>
</evidence>
<dbReference type="PANTHER" id="PTHR30055">
    <property type="entry name" value="HTH-TYPE TRANSCRIPTIONAL REGULATOR RUTR"/>
    <property type="match status" value="1"/>
</dbReference>
<keyword evidence="8" id="KW-1185">Reference proteome</keyword>
<dbReference type="Proteomes" id="UP000245683">
    <property type="component" value="Unassembled WGS sequence"/>
</dbReference>
<dbReference type="Pfam" id="PF00440">
    <property type="entry name" value="TetR_N"/>
    <property type="match status" value="1"/>
</dbReference>
<dbReference type="Gene3D" id="1.10.10.60">
    <property type="entry name" value="Homeodomain-like"/>
    <property type="match status" value="1"/>
</dbReference>
<dbReference type="EMBL" id="QGSV01000222">
    <property type="protein sequence ID" value="PWU46342.1"/>
    <property type="molecule type" value="Genomic_DNA"/>
</dbReference>
<evidence type="ECO:0000256" key="2">
    <source>
        <dbReference type="ARBA" id="ARBA00023125"/>
    </source>
</evidence>
<reference evidence="8" key="1">
    <citation type="submission" date="2018-05" db="EMBL/GenBank/DDBJ databases">
        <title>Micromonospora globispora sp. nov. and Micromonospora rugosa sp. nov., isolated from marine sediment.</title>
        <authorList>
            <person name="Carro L."/>
            <person name="Aysel V."/>
            <person name="Cetin D."/>
            <person name="Igual J.M."/>
            <person name="Klenk H.-P."/>
            <person name="Trujillo M.E."/>
            <person name="Sahin N."/>
        </authorList>
    </citation>
    <scope>NUCLEOTIDE SEQUENCE [LARGE SCALE GENOMIC DNA]</scope>
    <source>
        <strain evidence="8">S2904</strain>
    </source>
</reference>
<dbReference type="AlphaFoldDB" id="A0A317K3A5"/>
<dbReference type="InterPro" id="IPR036271">
    <property type="entry name" value="Tet_transcr_reg_TetR-rel_C_sf"/>
</dbReference>